<dbReference type="Pfam" id="PF02469">
    <property type="entry name" value="Fasciclin"/>
    <property type="match status" value="2"/>
</dbReference>
<dbReference type="PROSITE" id="PS50213">
    <property type="entry name" value="FAS1"/>
    <property type="match status" value="2"/>
</dbReference>
<feature type="domain" description="FAS1" evidence="3">
    <location>
        <begin position="214"/>
        <end position="356"/>
    </location>
</feature>
<dbReference type="Proteomes" id="UP000092993">
    <property type="component" value="Unassembled WGS sequence"/>
</dbReference>
<sequence length="444" mass="45296">MSESSLTPVQIAPLRPASPSDPLPPTMMRLSSLSVVLLTAVSSVLGQNTTFLTGLAQVLQDSGCAQLATIATTQLNASTLGQTLLGQVSSGQPFVFFAPNNQAFSIAPSNVTSDSGRLTDIVAYHMVPGNFSSVSTTYPNVTLGRTLLNDPSLVQLEGGKSQAIAWAIRADGKTHVLNQNNDSIVVNTTTFGNVTINVIDHVLNIPASFENTIPQDNMSLATVQTSLSAVSIPFLNASTNQASNVSLFQVLNTGLHGFTFFAPNNTAVQHAMTALQGLSSNATAIQALFQNHLINGSTVYSSELVGQTFTSAAGETLSFSFNATGQYVTSGNTTARIVQPDVLLTNGVIHVIDNVLVNTQSDASAASSAASSASSAATQSTSQTAPIGASQTASLTGSSSSGAGSPTGSNNAASIALRVPGAGTLVGMGFALVGVLLGGLMTLA</sequence>
<feature type="region of interest" description="Disordered" evidence="1">
    <location>
        <begin position="375"/>
        <end position="409"/>
    </location>
</feature>
<dbReference type="GO" id="GO:0005615">
    <property type="term" value="C:extracellular space"/>
    <property type="evidence" value="ECO:0007669"/>
    <property type="project" value="TreeGrafter"/>
</dbReference>
<keyword evidence="2" id="KW-0472">Membrane</keyword>
<name>A0A1C7MSJ1_GRIFR</name>
<keyword evidence="2" id="KW-1133">Transmembrane helix</keyword>
<feature type="transmembrane region" description="Helical" evidence="2">
    <location>
        <begin position="422"/>
        <end position="443"/>
    </location>
</feature>
<dbReference type="OMA" id="PNGVIHV"/>
<evidence type="ECO:0000256" key="1">
    <source>
        <dbReference type="SAM" id="MobiDB-lite"/>
    </source>
</evidence>
<dbReference type="PANTHER" id="PTHR10900">
    <property type="entry name" value="PERIOSTIN-RELATED"/>
    <property type="match status" value="1"/>
</dbReference>
<dbReference type="InterPro" id="IPR036378">
    <property type="entry name" value="FAS1_dom_sf"/>
</dbReference>
<keyword evidence="5" id="KW-1185">Reference proteome</keyword>
<dbReference type="AlphaFoldDB" id="A0A1C7MSJ1"/>
<gene>
    <name evidence="4" type="primary">Tgfbi</name>
    <name evidence="4" type="ORF">A0H81_00105</name>
</gene>
<dbReference type="OrthoDB" id="286301at2759"/>
<dbReference type="PANTHER" id="PTHR10900:SF77">
    <property type="entry name" value="FI19380P1"/>
    <property type="match status" value="1"/>
</dbReference>
<feature type="domain" description="FAS1" evidence="3">
    <location>
        <begin position="64"/>
        <end position="203"/>
    </location>
</feature>
<evidence type="ECO:0000313" key="5">
    <source>
        <dbReference type="Proteomes" id="UP000092993"/>
    </source>
</evidence>
<feature type="region of interest" description="Disordered" evidence="1">
    <location>
        <begin position="1"/>
        <end position="25"/>
    </location>
</feature>
<accession>A0A1C7MSJ1</accession>
<dbReference type="Gene3D" id="2.30.180.10">
    <property type="entry name" value="FAS1 domain"/>
    <property type="match status" value="2"/>
</dbReference>
<keyword evidence="2" id="KW-0812">Transmembrane</keyword>
<protein>
    <submittedName>
        <fullName evidence="4">Transforming growth factor-beta-induced protein ig-h3</fullName>
    </submittedName>
</protein>
<evidence type="ECO:0000256" key="2">
    <source>
        <dbReference type="SAM" id="Phobius"/>
    </source>
</evidence>
<reference evidence="4 5" key="1">
    <citation type="submission" date="2016-03" db="EMBL/GenBank/DDBJ databases">
        <title>Whole genome sequencing of Grifola frondosa 9006-11.</title>
        <authorList>
            <person name="Min B."/>
            <person name="Park H."/>
            <person name="Kim J.-G."/>
            <person name="Cho H."/>
            <person name="Oh Y.-L."/>
            <person name="Kong W.-S."/>
            <person name="Choi I.-G."/>
        </authorList>
    </citation>
    <scope>NUCLEOTIDE SEQUENCE [LARGE SCALE GENOMIC DNA]</scope>
    <source>
        <strain evidence="4 5">9006-11</strain>
    </source>
</reference>
<comment type="caution">
    <text evidence="4">The sequence shown here is derived from an EMBL/GenBank/DDBJ whole genome shotgun (WGS) entry which is preliminary data.</text>
</comment>
<dbReference type="SMART" id="SM00554">
    <property type="entry name" value="FAS1"/>
    <property type="match status" value="2"/>
</dbReference>
<evidence type="ECO:0000259" key="3">
    <source>
        <dbReference type="PROSITE" id="PS50213"/>
    </source>
</evidence>
<proteinExistence type="predicted"/>
<dbReference type="SUPFAM" id="SSF82153">
    <property type="entry name" value="FAS1 domain"/>
    <property type="match status" value="2"/>
</dbReference>
<dbReference type="STRING" id="5627.A0A1C7MSJ1"/>
<dbReference type="InterPro" id="IPR000782">
    <property type="entry name" value="FAS1_domain"/>
</dbReference>
<organism evidence="4 5">
    <name type="scientific">Grifola frondosa</name>
    <name type="common">Maitake</name>
    <name type="synonym">Polyporus frondosus</name>
    <dbReference type="NCBI Taxonomy" id="5627"/>
    <lineage>
        <taxon>Eukaryota</taxon>
        <taxon>Fungi</taxon>
        <taxon>Dikarya</taxon>
        <taxon>Basidiomycota</taxon>
        <taxon>Agaricomycotina</taxon>
        <taxon>Agaricomycetes</taxon>
        <taxon>Polyporales</taxon>
        <taxon>Grifolaceae</taxon>
        <taxon>Grifola</taxon>
    </lineage>
</organism>
<dbReference type="InterPro" id="IPR050904">
    <property type="entry name" value="Adhesion/Biosynth-related"/>
</dbReference>
<evidence type="ECO:0000313" key="4">
    <source>
        <dbReference type="EMBL" id="OBZ79843.1"/>
    </source>
</evidence>
<dbReference type="EMBL" id="LUGG01000001">
    <property type="protein sequence ID" value="OBZ79843.1"/>
    <property type="molecule type" value="Genomic_DNA"/>
</dbReference>